<dbReference type="PROSITE" id="PS50066">
    <property type="entry name" value="MADS_BOX_2"/>
    <property type="match status" value="1"/>
</dbReference>
<comment type="subcellular location">
    <subcellularLocation>
        <location evidence="1">Nucleus</location>
    </subcellularLocation>
</comment>
<evidence type="ECO:0000259" key="7">
    <source>
        <dbReference type="PROSITE" id="PS50066"/>
    </source>
</evidence>
<keyword evidence="6" id="KW-0175">Coiled coil</keyword>
<dbReference type="PaxDb" id="3827-XP_004497957.1"/>
<dbReference type="GO" id="GO:0046983">
    <property type="term" value="F:protein dimerization activity"/>
    <property type="evidence" value="ECO:0007669"/>
    <property type="project" value="InterPro"/>
</dbReference>
<keyword evidence="3" id="KW-0238">DNA-binding</keyword>
<evidence type="ECO:0000256" key="4">
    <source>
        <dbReference type="ARBA" id="ARBA00023163"/>
    </source>
</evidence>
<dbReference type="PANTHER" id="PTHR11945">
    <property type="entry name" value="MADS BOX PROTEIN"/>
    <property type="match status" value="1"/>
</dbReference>
<dbReference type="SMART" id="SM00432">
    <property type="entry name" value="MADS"/>
    <property type="match status" value="1"/>
</dbReference>
<dbReference type="InterPro" id="IPR002100">
    <property type="entry name" value="TF_MADSbox"/>
</dbReference>
<dbReference type="GeneID" id="101513486"/>
<feature type="domain" description="MADS-box" evidence="7">
    <location>
        <begin position="15"/>
        <end position="76"/>
    </location>
</feature>
<dbReference type="OrthoDB" id="2284405at2759"/>
<dbReference type="PANTHER" id="PTHR11945:SF448">
    <property type="entry name" value="MADS-BOX TRANSCRIPTION FACTOR FAMILY PROTEIN"/>
    <property type="match status" value="1"/>
</dbReference>
<evidence type="ECO:0000313" key="9">
    <source>
        <dbReference type="RefSeq" id="XP_027189143.1"/>
    </source>
</evidence>
<sequence>MAFIEGNNLATIPNNRKRKFENKKVEDEEHKSQLSFTKRKLGLFNKVTELSVLCHAKTALIITSKDKKLYACGYPNVDTVLRHFLEGQQNPIDGEKQMMQKEEETVENLRVEYEVLQDQLKEEKKNLQVVTEAQKNSACIPSWWDDSIDDMSLESLQLFKTSLENLKLNLILSLDEKRIRSSFSTTTTNNQIIGL</sequence>
<keyword evidence="2" id="KW-0805">Transcription regulation</keyword>
<keyword evidence="4" id="KW-0804">Transcription</keyword>
<dbReference type="STRING" id="3827.A0A3Q7XPI1"/>
<dbReference type="AlphaFoldDB" id="A0A3Q7XPI1"/>
<evidence type="ECO:0000256" key="5">
    <source>
        <dbReference type="ARBA" id="ARBA00023242"/>
    </source>
</evidence>
<dbReference type="Proteomes" id="UP000087171">
    <property type="component" value="Chromosome Ca4"/>
</dbReference>
<evidence type="ECO:0000256" key="1">
    <source>
        <dbReference type="ARBA" id="ARBA00004123"/>
    </source>
</evidence>
<proteinExistence type="predicted"/>
<protein>
    <submittedName>
        <fullName evidence="9">Agamous-like MADS-box protein AGL62</fullName>
    </submittedName>
</protein>
<dbReference type="Pfam" id="PF00319">
    <property type="entry name" value="SRF-TF"/>
    <property type="match status" value="1"/>
</dbReference>
<dbReference type="Gene3D" id="3.40.1810.10">
    <property type="entry name" value="Transcription factor, MADS-box"/>
    <property type="match status" value="1"/>
</dbReference>
<keyword evidence="5" id="KW-0539">Nucleus</keyword>
<dbReference type="KEGG" id="cam:101513486"/>
<dbReference type="GO" id="GO:0005634">
    <property type="term" value="C:nucleus"/>
    <property type="evidence" value="ECO:0007669"/>
    <property type="project" value="UniProtKB-SubCell"/>
</dbReference>
<feature type="coiled-coil region" evidence="6">
    <location>
        <begin position="92"/>
        <end position="133"/>
    </location>
</feature>
<organism evidence="8 9">
    <name type="scientific">Cicer arietinum</name>
    <name type="common">Chickpea</name>
    <name type="synonym">Garbanzo</name>
    <dbReference type="NCBI Taxonomy" id="3827"/>
    <lineage>
        <taxon>Eukaryota</taxon>
        <taxon>Viridiplantae</taxon>
        <taxon>Streptophyta</taxon>
        <taxon>Embryophyta</taxon>
        <taxon>Tracheophyta</taxon>
        <taxon>Spermatophyta</taxon>
        <taxon>Magnoliopsida</taxon>
        <taxon>eudicotyledons</taxon>
        <taxon>Gunneridae</taxon>
        <taxon>Pentapetalae</taxon>
        <taxon>rosids</taxon>
        <taxon>fabids</taxon>
        <taxon>Fabales</taxon>
        <taxon>Fabaceae</taxon>
        <taxon>Papilionoideae</taxon>
        <taxon>50 kb inversion clade</taxon>
        <taxon>NPAAA clade</taxon>
        <taxon>Hologalegina</taxon>
        <taxon>IRL clade</taxon>
        <taxon>Cicereae</taxon>
        <taxon>Cicer</taxon>
    </lineage>
</organism>
<evidence type="ECO:0000256" key="6">
    <source>
        <dbReference type="SAM" id="Coils"/>
    </source>
</evidence>
<evidence type="ECO:0000256" key="3">
    <source>
        <dbReference type="ARBA" id="ARBA00023125"/>
    </source>
</evidence>
<dbReference type="SUPFAM" id="SSF55455">
    <property type="entry name" value="SRF-like"/>
    <property type="match status" value="1"/>
</dbReference>
<name>A0A3Q7XPI1_CICAR</name>
<reference evidence="9" key="2">
    <citation type="submission" date="2025-08" db="UniProtKB">
        <authorList>
            <consortium name="RefSeq"/>
        </authorList>
    </citation>
    <scope>IDENTIFICATION</scope>
    <source>
        <tissue evidence="9">Etiolated seedlings</tissue>
    </source>
</reference>
<accession>A0A3Q7XPI1</accession>
<evidence type="ECO:0000313" key="8">
    <source>
        <dbReference type="Proteomes" id="UP000087171"/>
    </source>
</evidence>
<keyword evidence="8" id="KW-1185">Reference proteome</keyword>
<dbReference type="InterPro" id="IPR036879">
    <property type="entry name" value="TF_MADSbox_sf"/>
</dbReference>
<dbReference type="GO" id="GO:0000978">
    <property type="term" value="F:RNA polymerase II cis-regulatory region sequence-specific DNA binding"/>
    <property type="evidence" value="ECO:0007669"/>
    <property type="project" value="TreeGrafter"/>
</dbReference>
<reference evidence="8" key="1">
    <citation type="journal article" date="2013" name="Nat. Biotechnol.">
        <title>Draft genome sequence of chickpea (Cicer arietinum) provides a resource for trait improvement.</title>
        <authorList>
            <person name="Varshney R.K."/>
            <person name="Song C."/>
            <person name="Saxena R.K."/>
            <person name="Azam S."/>
            <person name="Yu S."/>
            <person name="Sharpe A.G."/>
            <person name="Cannon S."/>
            <person name="Baek J."/>
            <person name="Rosen B.D."/>
            <person name="Tar'an B."/>
            <person name="Millan T."/>
            <person name="Zhang X."/>
            <person name="Ramsay L.D."/>
            <person name="Iwata A."/>
            <person name="Wang Y."/>
            <person name="Nelson W."/>
            <person name="Farmer A.D."/>
            <person name="Gaur P.M."/>
            <person name="Soderlund C."/>
            <person name="Penmetsa R.V."/>
            <person name="Xu C."/>
            <person name="Bharti A.K."/>
            <person name="He W."/>
            <person name="Winter P."/>
            <person name="Zhao S."/>
            <person name="Hane J.K."/>
            <person name="Carrasquilla-Garcia N."/>
            <person name="Condie J.A."/>
            <person name="Upadhyaya H.D."/>
            <person name="Luo M.C."/>
            <person name="Thudi M."/>
            <person name="Gowda C.L."/>
            <person name="Singh N.P."/>
            <person name="Lichtenzveig J."/>
            <person name="Gali K.K."/>
            <person name="Rubio J."/>
            <person name="Nadarajan N."/>
            <person name="Dolezel J."/>
            <person name="Bansal K.C."/>
            <person name="Xu X."/>
            <person name="Edwards D."/>
            <person name="Zhang G."/>
            <person name="Kahl G."/>
            <person name="Gil J."/>
            <person name="Singh K.B."/>
            <person name="Datta S.K."/>
            <person name="Jackson S.A."/>
            <person name="Wang J."/>
            <person name="Cook D.R."/>
        </authorList>
    </citation>
    <scope>NUCLEOTIDE SEQUENCE [LARGE SCALE GENOMIC DNA]</scope>
    <source>
        <strain evidence="8">cv. CDC Frontier</strain>
    </source>
</reference>
<gene>
    <name evidence="9" type="primary">LOC101513486</name>
</gene>
<dbReference type="RefSeq" id="XP_027189143.1">
    <property type="nucleotide sequence ID" value="XM_027333342.1"/>
</dbReference>
<evidence type="ECO:0000256" key="2">
    <source>
        <dbReference type="ARBA" id="ARBA00023015"/>
    </source>
</evidence>
<dbReference type="GO" id="GO:0000981">
    <property type="term" value="F:DNA-binding transcription factor activity, RNA polymerase II-specific"/>
    <property type="evidence" value="ECO:0007669"/>
    <property type="project" value="TreeGrafter"/>
</dbReference>